<organism evidence="1 2">
    <name type="scientific">Streptosporangium album</name>
    <dbReference type="NCBI Taxonomy" id="47479"/>
    <lineage>
        <taxon>Bacteria</taxon>
        <taxon>Bacillati</taxon>
        <taxon>Actinomycetota</taxon>
        <taxon>Actinomycetes</taxon>
        <taxon>Streptosporangiales</taxon>
        <taxon>Streptosporangiaceae</taxon>
        <taxon>Streptosporangium</taxon>
    </lineage>
</organism>
<gene>
    <name evidence="1" type="ORF">FHR32_000473</name>
</gene>
<name>A0A7W7RQ83_9ACTN</name>
<proteinExistence type="predicted"/>
<sequence>MNLREHRIPADTFSDLSAGGGGVAAARLLAATQYSKHVLLVRGVVDTARAAGHPQADDARRGYDILTAVQAGHPEAVDAVLRYPAVGAWARHTVRKLSEPGAPAVPAQLGALAVAAALRSGTACTVEVPVTDGTITIPSVGQVLVPGGAGRATIRCVPEGAEVVGDGFRIEISPSSDGGTPGWRPLRALTADADGRRLRVLVDDLDPWRMPGATALSGRLNATRLAYWQSTLDSAWGLLSRHHPAVADEVATVISVFAPMAVENAGQSSATSRETFGCVALSEPPDGCSLAVTLAHEVQHAKLSALLDAVPLLEPDDGSRHYAPWRDDPRPLGGLLQGAYAYLGVTDFWRRQRAHEKGKAAVLAGAEFAQWREAARLVSGTLAGSGRLTAAGEVFLTGMITRLDACAAEPVPDEALALAREAGRLHRDRWIERNG</sequence>
<keyword evidence="2" id="KW-1185">Reference proteome</keyword>
<dbReference type="AlphaFoldDB" id="A0A7W7RQ83"/>
<reference evidence="1 2" key="1">
    <citation type="submission" date="2020-08" db="EMBL/GenBank/DDBJ databases">
        <title>Sequencing the genomes of 1000 actinobacteria strains.</title>
        <authorList>
            <person name="Klenk H.-P."/>
        </authorList>
    </citation>
    <scope>NUCLEOTIDE SEQUENCE [LARGE SCALE GENOMIC DNA]</scope>
    <source>
        <strain evidence="1 2">DSM 43023</strain>
    </source>
</reference>
<evidence type="ECO:0000313" key="1">
    <source>
        <dbReference type="EMBL" id="MBB4936168.1"/>
    </source>
</evidence>
<comment type="caution">
    <text evidence="1">The sequence shown here is derived from an EMBL/GenBank/DDBJ whole genome shotgun (WGS) entry which is preliminary data.</text>
</comment>
<evidence type="ECO:0000313" key="2">
    <source>
        <dbReference type="Proteomes" id="UP000534286"/>
    </source>
</evidence>
<protein>
    <submittedName>
        <fullName evidence="1">HEXXH motif-containing protein</fullName>
    </submittedName>
</protein>
<dbReference type="RefSeq" id="WP_184752543.1">
    <property type="nucleotide sequence ID" value="NZ_BAABEK010000002.1"/>
</dbReference>
<dbReference type="Proteomes" id="UP000534286">
    <property type="component" value="Unassembled WGS sequence"/>
</dbReference>
<dbReference type="InterPro" id="IPR026337">
    <property type="entry name" value="AKG_HExxH"/>
</dbReference>
<accession>A0A7W7RQ83</accession>
<dbReference type="EMBL" id="JACHJU010000001">
    <property type="protein sequence ID" value="MBB4936168.1"/>
    <property type="molecule type" value="Genomic_DNA"/>
</dbReference>
<dbReference type="NCBIfam" id="TIGR04267">
    <property type="entry name" value="mod_HExxH"/>
    <property type="match status" value="1"/>
</dbReference>